<dbReference type="SMART" id="SM00304">
    <property type="entry name" value="HAMP"/>
    <property type="match status" value="1"/>
</dbReference>
<dbReference type="GO" id="GO:0005886">
    <property type="term" value="C:plasma membrane"/>
    <property type="evidence" value="ECO:0007669"/>
    <property type="project" value="UniProtKB-SubCell"/>
</dbReference>
<keyword evidence="7" id="KW-0175">Coiled coil</keyword>
<keyword evidence="8" id="KW-1133">Transmembrane helix</keyword>
<feature type="coiled-coil region" evidence="7">
    <location>
        <begin position="533"/>
        <end position="567"/>
    </location>
</feature>
<dbReference type="PANTHER" id="PTHR32089:SF112">
    <property type="entry name" value="LYSOZYME-LIKE PROTEIN-RELATED"/>
    <property type="match status" value="1"/>
</dbReference>
<dbReference type="CDD" id="cd11386">
    <property type="entry name" value="MCP_signal"/>
    <property type="match status" value="1"/>
</dbReference>
<dbReference type="Gene3D" id="1.10.287.950">
    <property type="entry name" value="Methyl-accepting chemotaxis protein"/>
    <property type="match status" value="1"/>
</dbReference>
<accession>A0A378XUL3</accession>
<dbReference type="GO" id="GO:0006935">
    <property type="term" value="P:chemotaxis"/>
    <property type="evidence" value="ECO:0007669"/>
    <property type="project" value="InterPro"/>
</dbReference>
<gene>
    <name evidence="11" type="primary">mcpA5</name>
    <name evidence="11" type="ORF">NCTC10343_01448</name>
</gene>
<protein>
    <submittedName>
        <fullName evidence="11">Methyl-accepting chemotaxis protein tlpA</fullName>
    </submittedName>
</protein>
<keyword evidence="2" id="KW-1003">Cell membrane</keyword>
<evidence type="ECO:0000256" key="4">
    <source>
        <dbReference type="ARBA" id="ARBA00023224"/>
    </source>
</evidence>
<dbReference type="InterPro" id="IPR004089">
    <property type="entry name" value="MCPsignal_dom"/>
</dbReference>
<evidence type="ECO:0000256" key="5">
    <source>
        <dbReference type="ARBA" id="ARBA00029447"/>
    </source>
</evidence>
<feature type="domain" description="HAMP" evidence="10">
    <location>
        <begin position="209"/>
        <end position="261"/>
    </location>
</feature>
<dbReference type="GO" id="GO:0004888">
    <property type="term" value="F:transmembrane signaling receptor activity"/>
    <property type="evidence" value="ECO:0007669"/>
    <property type="project" value="InterPro"/>
</dbReference>
<evidence type="ECO:0000313" key="11">
    <source>
        <dbReference type="EMBL" id="SUA67899.1"/>
    </source>
</evidence>
<comment type="similarity">
    <text evidence="5">Belongs to the methyl-accepting chemotaxis (MCP) protein family.</text>
</comment>
<feature type="domain" description="Methyl-accepting transducer" evidence="9">
    <location>
        <begin position="280"/>
        <end position="516"/>
    </location>
</feature>
<evidence type="ECO:0000256" key="2">
    <source>
        <dbReference type="ARBA" id="ARBA00022475"/>
    </source>
</evidence>
<dbReference type="PROSITE" id="PS50111">
    <property type="entry name" value="CHEMOTAXIS_TRANSDUC_2"/>
    <property type="match status" value="1"/>
</dbReference>
<dbReference type="SUPFAM" id="SSF58104">
    <property type="entry name" value="Methyl-accepting chemotaxis protein (MCP) signaling domain"/>
    <property type="match status" value="1"/>
</dbReference>
<dbReference type="Gene3D" id="6.10.340.10">
    <property type="match status" value="1"/>
</dbReference>
<dbReference type="AlphaFoldDB" id="A0A378XUL3"/>
<dbReference type="CDD" id="cd06225">
    <property type="entry name" value="HAMP"/>
    <property type="match status" value="1"/>
</dbReference>
<sequence length="567" mass="61090">MKRFNRSLGAKLRIMFLLIQLFASLLFSISFYAVSMSIINSSVMPQVDQLLETGAKNVYQDLNISLAVQAGQGSGSGSSSAMQMEAYLQDKVDTLKLESAYIAVLKDDGKAEVVARNVKSAYKVKDTLVPVEDIKKAKQGEMNISGIYSDSHGVHKTAFFAISGSNLILGVNEDVGFVQEKSQQILWICIGITLTTLILGGVISTLVIRKVVQPIAELVRHSEKIAQGDLSQDTKVHGVNEIAQLARSFQSMSHNLKEMIGHVLTTSGAVVKGSDELLRRTEAMSVKVQDSTAAAEEVAKGSNSIASAAAENAQAMEEIAQGVQHIASSANDVSDQISEATKETVNGNTLAQKAVAQMSQVGHAADESLRYIHSMNERSEAIGSIVSAIFDITKQIQMLSLNASIEAARAGEHGRGFAVVAGEVRKLAEQSKEATQEISDYLVTIQEVSQQSVDSVTQVSREIHSGTEMVQQASFAFNQLSELMQKINATIQTVSAATEQVSASSEEVSASVEETALIAANAQHMIQEIGLNADEQLNEMESHSEVVRQLSQQATELQKAVQKFKIK</sequence>
<dbReference type="GO" id="GO:0007165">
    <property type="term" value="P:signal transduction"/>
    <property type="evidence" value="ECO:0007669"/>
    <property type="project" value="UniProtKB-KW"/>
</dbReference>
<evidence type="ECO:0000256" key="8">
    <source>
        <dbReference type="SAM" id="Phobius"/>
    </source>
</evidence>
<comment type="subcellular location">
    <subcellularLocation>
        <location evidence="1">Cell membrane</location>
    </subcellularLocation>
</comment>
<name>A0A378XUL3_PAEPO</name>
<organism evidence="11 12">
    <name type="scientific">Paenibacillus polymyxa</name>
    <name type="common">Bacillus polymyxa</name>
    <dbReference type="NCBI Taxonomy" id="1406"/>
    <lineage>
        <taxon>Bacteria</taxon>
        <taxon>Bacillati</taxon>
        <taxon>Bacillota</taxon>
        <taxon>Bacilli</taxon>
        <taxon>Bacillales</taxon>
        <taxon>Paenibacillaceae</taxon>
        <taxon>Paenibacillus</taxon>
    </lineage>
</organism>
<evidence type="ECO:0000259" key="9">
    <source>
        <dbReference type="PROSITE" id="PS50111"/>
    </source>
</evidence>
<evidence type="ECO:0000259" key="10">
    <source>
        <dbReference type="PROSITE" id="PS50885"/>
    </source>
</evidence>
<dbReference type="EMBL" id="UGSC01000001">
    <property type="protein sequence ID" value="SUA67899.1"/>
    <property type="molecule type" value="Genomic_DNA"/>
</dbReference>
<keyword evidence="4 6" id="KW-0807">Transducer</keyword>
<dbReference type="RefSeq" id="WP_019686603.1">
    <property type="nucleotide sequence ID" value="NZ_CP036496.1"/>
</dbReference>
<feature type="transmembrane region" description="Helical" evidence="8">
    <location>
        <begin position="185"/>
        <end position="208"/>
    </location>
</feature>
<evidence type="ECO:0000256" key="3">
    <source>
        <dbReference type="ARBA" id="ARBA00023136"/>
    </source>
</evidence>
<dbReference type="PROSITE" id="PS50885">
    <property type="entry name" value="HAMP"/>
    <property type="match status" value="1"/>
</dbReference>
<evidence type="ECO:0000256" key="7">
    <source>
        <dbReference type="SAM" id="Coils"/>
    </source>
</evidence>
<dbReference type="InterPro" id="IPR003660">
    <property type="entry name" value="HAMP_dom"/>
</dbReference>
<dbReference type="PANTHER" id="PTHR32089">
    <property type="entry name" value="METHYL-ACCEPTING CHEMOTAXIS PROTEIN MCPB"/>
    <property type="match status" value="1"/>
</dbReference>
<dbReference type="GeneID" id="93350238"/>
<keyword evidence="8" id="KW-0812">Transmembrane</keyword>
<proteinExistence type="inferred from homology"/>
<evidence type="ECO:0000256" key="6">
    <source>
        <dbReference type="PROSITE-ProRule" id="PRU00284"/>
    </source>
</evidence>
<dbReference type="Proteomes" id="UP000254400">
    <property type="component" value="Unassembled WGS sequence"/>
</dbReference>
<evidence type="ECO:0000313" key="12">
    <source>
        <dbReference type="Proteomes" id="UP000254400"/>
    </source>
</evidence>
<evidence type="ECO:0000256" key="1">
    <source>
        <dbReference type="ARBA" id="ARBA00004236"/>
    </source>
</evidence>
<dbReference type="Pfam" id="PF00015">
    <property type="entry name" value="MCPsignal"/>
    <property type="match status" value="1"/>
</dbReference>
<keyword evidence="3 8" id="KW-0472">Membrane</keyword>
<dbReference type="InterPro" id="IPR004090">
    <property type="entry name" value="Chemotax_Me-accpt_rcpt"/>
</dbReference>
<reference evidence="11 12" key="1">
    <citation type="submission" date="2018-06" db="EMBL/GenBank/DDBJ databases">
        <authorList>
            <consortium name="Pathogen Informatics"/>
            <person name="Doyle S."/>
        </authorList>
    </citation>
    <scope>NUCLEOTIDE SEQUENCE [LARGE SCALE GENOMIC DNA]</scope>
    <source>
        <strain evidence="11 12">NCTC10343</strain>
    </source>
</reference>
<dbReference type="PRINTS" id="PR00260">
    <property type="entry name" value="CHEMTRNSDUCR"/>
</dbReference>
<dbReference type="SMART" id="SM00283">
    <property type="entry name" value="MA"/>
    <property type="match status" value="1"/>
</dbReference>
<dbReference type="Pfam" id="PF00672">
    <property type="entry name" value="HAMP"/>
    <property type="match status" value="1"/>
</dbReference>